<proteinExistence type="predicted"/>
<feature type="region of interest" description="Disordered" evidence="1">
    <location>
        <begin position="807"/>
        <end position="998"/>
    </location>
</feature>
<protein>
    <submittedName>
        <fullName evidence="2">Uncharacterized protein</fullName>
    </submittedName>
</protein>
<reference evidence="2" key="2">
    <citation type="submission" date="2023-05" db="EMBL/GenBank/DDBJ databases">
        <authorList>
            <consortium name="Lawrence Berkeley National Laboratory"/>
            <person name="Steindorff A."/>
            <person name="Hensen N."/>
            <person name="Bonometti L."/>
            <person name="Westerberg I."/>
            <person name="Brannstrom I.O."/>
            <person name="Guillou S."/>
            <person name="Cros-Aarteil S."/>
            <person name="Calhoun S."/>
            <person name="Haridas S."/>
            <person name="Kuo A."/>
            <person name="Mondo S."/>
            <person name="Pangilinan J."/>
            <person name="Riley R."/>
            <person name="Labutti K."/>
            <person name="Andreopoulos B."/>
            <person name="Lipzen A."/>
            <person name="Chen C."/>
            <person name="Yanf M."/>
            <person name="Daum C."/>
            <person name="Ng V."/>
            <person name="Clum A."/>
            <person name="Ohm R."/>
            <person name="Martin F."/>
            <person name="Silar P."/>
            <person name="Natvig D."/>
            <person name="Lalanne C."/>
            <person name="Gautier V."/>
            <person name="Ament-Velasquez S.L."/>
            <person name="Kruys A."/>
            <person name="Hutchinson M.I."/>
            <person name="Powell A.J."/>
            <person name="Barry K."/>
            <person name="Miller A.N."/>
            <person name="Grigoriev I.V."/>
            <person name="Debuchy R."/>
            <person name="Gladieux P."/>
            <person name="Thoren M.H."/>
            <person name="Johannesson H."/>
        </authorList>
    </citation>
    <scope>NUCLEOTIDE SEQUENCE</scope>
    <source>
        <strain evidence="2">CBS 141.50</strain>
    </source>
</reference>
<evidence type="ECO:0000256" key="1">
    <source>
        <dbReference type="SAM" id="MobiDB-lite"/>
    </source>
</evidence>
<gene>
    <name evidence="2" type="ORF">C8A04DRAFT_9399</name>
</gene>
<feature type="compositionally biased region" description="Basic and acidic residues" evidence="1">
    <location>
        <begin position="234"/>
        <end position="257"/>
    </location>
</feature>
<organism evidence="2 3">
    <name type="scientific">Dichotomopilus funicola</name>
    <dbReference type="NCBI Taxonomy" id="1934379"/>
    <lineage>
        <taxon>Eukaryota</taxon>
        <taxon>Fungi</taxon>
        <taxon>Dikarya</taxon>
        <taxon>Ascomycota</taxon>
        <taxon>Pezizomycotina</taxon>
        <taxon>Sordariomycetes</taxon>
        <taxon>Sordariomycetidae</taxon>
        <taxon>Sordariales</taxon>
        <taxon>Chaetomiaceae</taxon>
        <taxon>Dichotomopilus</taxon>
    </lineage>
</organism>
<keyword evidence="3" id="KW-1185">Reference proteome</keyword>
<feature type="compositionally biased region" description="Low complexity" evidence="1">
    <location>
        <begin position="761"/>
        <end position="771"/>
    </location>
</feature>
<feature type="compositionally biased region" description="Low complexity" evidence="1">
    <location>
        <begin position="908"/>
        <end position="917"/>
    </location>
</feature>
<comment type="caution">
    <text evidence="2">The sequence shown here is derived from an EMBL/GenBank/DDBJ whole genome shotgun (WGS) entry which is preliminary data.</text>
</comment>
<feature type="region of interest" description="Disordered" evidence="1">
    <location>
        <begin position="601"/>
        <end position="656"/>
    </location>
</feature>
<dbReference type="Proteomes" id="UP001302676">
    <property type="component" value="Unassembled WGS sequence"/>
</dbReference>
<feature type="region of interest" description="Disordered" evidence="1">
    <location>
        <begin position="751"/>
        <end position="771"/>
    </location>
</feature>
<reference evidence="2" key="1">
    <citation type="journal article" date="2023" name="Mol. Phylogenet. Evol.">
        <title>Genome-scale phylogeny and comparative genomics of the fungal order Sordariales.</title>
        <authorList>
            <person name="Hensen N."/>
            <person name="Bonometti L."/>
            <person name="Westerberg I."/>
            <person name="Brannstrom I.O."/>
            <person name="Guillou S."/>
            <person name="Cros-Aarteil S."/>
            <person name="Calhoun S."/>
            <person name="Haridas S."/>
            <person name="Kuo A."/>
            <person name="Mondo S."/>
            <person name="Pangilinan J."/>
            <person name="Riley R."/>
            <person name="LaButti K."/>
            <person name="Andreopoulos B."/>
            <person name="Lipzen A."/>
            <person name="Chen C."/>
            <person name="Yan M."/>
            <person name="Daum C."/>
            <person name="Ng V."/>
            <person name="Clum A."/>
            <person name="Steindorff A."/>
            <person name="Ohm R.A."/>
            <person name="Martin F."/>
            <person name="Silar P."/>
            <person name="Natvig D.O."/>
            <person name="Lalanne C."/>
            <person name="Gautier V."/>
            <person name="Ament-Velasquez S.L."/>
            <person name="Kruys A."/>
            <person name="Hutchinson M.I."/>
            <person name="Powell A.J."/>
            <person name="Barry K."/>
            <person name="Miller A.N."/>
            <person name="Grigoriev I.V."/>
            <person name="Debuchy R."/>
            <person name="Gladieux P."/>
            <person name="Hiltunen Thoren M."/>
            <person name="Johannesson H."/>
        </authorList>
    </citation>
    <scope>NUCLEOTIDE SEQUENCE</scope>
    <source>
        <strain evidence="2">CBS 141.50</strain>
    </source>
</reference>
<feature type="compositionally biased region" description="Basic and acidic residues" evidence="1">
    <location>
        <begin position="1039"/>
        <end position="1077"/>
    </location>
</feature>
<feature type="compositionally biased region" description="Polar residues" evidence="1">
    <location>
        <begin position="433"/>
        <end position="446"/>
    </location>
</feature>
<feature type="compositionally biased region" description="Low complexity" evidence="1">
    <location>
        <begin position="511"/>
        <end position="527"/>
    </location>
</feature>
<name>A0AAN6VAG9_9PEZI</name>
<feature type="compositionally biased region" description="Gly residues" evidence="1">
    <location>
        <begin position="1101"/>
        <end position="1111"/>
    </location>
</feature>
<feature type="region of interest" description="Disordered" evidence="1">
    <location>
        <begin position="548"/>
        <end position="585"/>
    </location>
</feature>
<sequence>MTSTTFAGRPWAFPPDYHFSASGQQPPLAGPLEKAHNISGAQQSQHPQHPQPPQQQHQQHPPIFRQPPQAHDTRSDIIINTHRQNHNSSKLPAFRFADLQKDRIPALLALQQAAPLAPVLSQTTVADPLGASGHIPEASHNIRTLQTLHHSSSTPTLPDRPAPLPTPATTFDVTTKTTTKPRARTFQLPGFDIARDNTPTGSKRPASFSDTHILPRDASAANRPTSPIPPIKRRLTESAIKHSSHGHRDSAKSDVKQSRPPLSHKPFTSPSGASSYSSGKRTAPRSSRSPGARKSVFLDMRANNDDIAGTGSEYHHRDRPLPSIEGGRGEDEDLPQPTPSENDEMTTTTDNDNTADLFMKIAGEDPAPRASEQLPASASAEPSPLSRISRSAHRRPLSTSVAATHHETPSPPRVTRRMSDQRDSSQSRQAADTQSAHPLSRESSAYRTPAGRENLPPLATSAESSSRSQSGRTPLRPSPVTPRQISFKDSLAGENSSSSSYQRRRQSLTDNNNHSSNNSSNPSSSRSTHYRNANLVITSARTYHSSPLVPKSVNVLPDHPNTSDANQAAVEGNESSSSTAAPSTVWDELDDLKSRIHRLELTGKMPATPGGNGANGVSRSSEERPRTATTNATTVSASPKRGSGTGQTHMQHSSPLAREAQPLLLSALSKTKNLVNPDVFDAIESAAADAMTLSSMIGSVGQPGPVSSAASVVGGYNGSVTDRQLRKKADSICRSLTELCLALADPAGRTKLPLPAPPPTAVATQAAPEPETTTISPAINHLVAETPNNNNHRRPSAVADAIVKNGAAGAGSTNPSPRAPTSLEQKRKSMLAGMSSLSSPRYATAPSTPLESTAGRKSSLLLARIRRTATDEPEDSPQSAGGVGNSGGRRSSLLLRSRRLGSEEPEDQTLQQTQQQQPSPRESGGGRKTSLHLRTRKAMVMSEDEDDGPTRIRAPSRAVTEVNGFRSHRHHRQQHDSGSENNRHSPEGPATPSVLPRRSRLVPAAIATRLATALPSSQHHHQHPSTPARKYLERSSTTQERDRDRDRDQDRTRDRDRDRDRDRERDREGRERDRERALQNLSDRLAEERGHQQQRQVSGSAGLGLGLGLLGRSGSLGRRGGNRETGIPSLRQ</sequence>
<evidence type="ECO:0000313" key="2">
    <source>
        <dbReference type="EMBL" id="KAK4146985.1"/>
    </source>
</evidence>
<feature type="compositionally biased region" description="Basic and acidic residues" evidence="1">
    <location>
        <begin position="974"/>
        <end position="986"/>
    </location>
</feature>
<evidence type="ECO:0000313" key="3">
    <source>
        <dbReference type="Proteomes" id="UP001302676"/>
    </source>
</evidence>
<feature type="region of interest" description="Disordered" evidence="1">
    <location>
        <begin position="1012"/>
        <end position="1132"/>
    </location>
</feature>
<dbReference type="RefSeq" id="XP_062640356.1">
    <property type="nucleotide sequence ID" value="XM_062785466.1"/>
</dbReference>
<accession>A0AAN6VAG9</accession>
<feature type="compositionally biased region" description="Low complexity" evidence="1">
    <location>
        <begin position="42"/>
        <end position="69"/>
    </location>
</feature>
<feature type="region of interest" description="Disordered" evidence="1">
    <location>
        <begin position="150"/>
        <end position="528"/>
    </location>
</feature>
<feature type="compositionally biased region" description="Polar residues" evidence="1">
    <location>
        <begin position="573"/>
        <end position="582"/>
    </location>
</feature>
<dbReference type="AlphaFoldDB" id="A0AAN6VAG9"/>
<feature type="compositionally biased region" description="Low complexity" evidence="1">
    <location>
        <begin position="370"/>
        <end position="386"/>
    </location>
</feature>
<dbReference type="EMBL" id="MU853558">
    <property type="protein sequence ID" value="KAK4146985.1"/>
    <property type="molecule type" value="Genomic_DNA"/>
</dbReference>
<dbReference type="GeneID" id="87822079"/>
<feature type="compositionally biased region" description="Low complexity" evidence="1">
    <location>
        <begin position="461"/>
        <end position="470"/>
    </location>
</feature>
<feature type="compositionally biased region" description="Polar residues" evidence="1">
    <location>
        <begin position="835"/>
        <end position="851"/>
    </location>
</feature>
<feature type="region of interest" description="Disordered" evidence="1">
    <location>
        <begin position="1"/>
        <end position="71"/>
    </location>
</feature>
<feature type="compositionally biased region" description="Low complexity" evidence="1">
    <location>
        <begin position="167"/>
        <end position="186"/>
    </location>
</feature>
<feature type="compositionally biased region" description="Low complexity" evidence="1">
    <location>
        <begin position="269"/>
        <end position="278"/>
    </location>
</feature>